<sequence length="312" mass="35493">MLNILRSIADSISSSHYEKSFRQDYFTSNLTYFTSLLGNRLNTRTSLIESDMPILKEAYDKAHQKAQFEIDLHWRRTTHIWTLILALLVATGTVSGLFLTAKSEQKDLFAVVTLIISIISMVASKTSISMLKVSHKWCRNWELHVVMLEPLFSGRLYQTHLGIGKTRLSMAKLNNVFIWIAFSCWIATFQISILILSSNLKNFVITTFITYSSISVMSIIIGHAISSKDEDNTTYELTQYGISPTVHNSNTTYLMQNLKVIGKQLIYGIAIIISIIISMYLLINSVSEVDISFHEFSYFMNQSIKTLIPALF</sequence>
<evidence type="ECO:0000313" key="2">
    <source>
        <dbReference type="EMBL" id="BCQ35275.1"/>
    </source>
</evidence>
<dbReference type="Pfam" id="PF24838">
    <property type="entry name" value="8xMP"/>
    <property type="match status" value="1"/>
</dbReference>
<reference evidence="2 3" key="1">
    <citation type="submission" date="2021-01" db="EMBL/GenBank/DDBJ databases">
        <title>Complete genome sequence of Erwinia rhapontici MAFF 311153.</title>
        <authorList>
            <person name="Morohoshi T."/>
            <person name="Someya N."/>
        </authorList>
    </citation>
    <scope>NUCLEOTIDE SEQUENCE [LARGE SCALE GENOMIC DNA]</scope>
    <source>
        <strain evidence="2 3">MAFF 311153</strain>
    </source>
</reference>
<dbReference type="RefSeq" id="WP_212812834.1">
    <property type="nucleotide sequence ID" value="NZ_AP024329.1"/>
</dbReference>
<feature type="transmembrane region" description="Helical" evidence="1">
    <location>
        <begin position="80"/>
        <end position="101"/>
    </location>
</feature>
<dbReference type="InterPro" id="IPR056918">
    <property type="entry name" value="8xMP"/>
</dbReference>
<proteinExistence type="predicted"/>
<feature type="transmembrane region" description="Helical" evidence="1">
    <location>
        <begin position="176"/>
        <end position="197"/>
    </location>
</feature>
<organism evidence="2 3">
    <name type="scientific">Erwinia rhapontici</name>
    <name type="common">Pectobacterium rhapontici</name>
    <dbReference type="NCBI Taxonomy" id="55212"/>
    <lineage>
        <taxon>Bacteria</taxon>
        <taxon>Pseudomonadati</taxon>
        <taxon>Pseudomonadota</taxon>
        <taxon>Gammaproteobacteria</taxon>
        <taxon>Enterobacterales</taxon>
        <taxon>Erwiniaceae</taxon>
        <taxon>Erwinia</taxon>
    </lineage>
</organism>
<keyword evidence="1" id="KW-0472">Membrane</keyword>
<feature type="transmembrane region" description="Helical" evidence="1">
    <location>
        <begin position="203"/>
        <end position="225"/>
    </location>
</feature>
<protein>
    <submittedName>
        <fullName evidence="2">Uncharacterized protein</fullName>
    </submittedName>
</protein>
<dbReference type="Proteomes" id="UP000677515">
    <property type="component" value="Chromosome"/>
</dbReference>
<dbReference type="EMBL" id="AP024329">
    <property type="protein sequence ID" value="BCQ35275.1"/>
    <property type="molecule type" value="Genomic_DNA"/>
</dbReference>
<keyword evidence="1" id="KW-0812">Transmembrane</keyword>
<accession>A0ABM7N1K1</accession>
<name>A0ABM7N1K1_ERWRD</name>
<keyword evidence="1" id="KW-1133">Transmembrane helix</keyword>
<gene>
    <name evidence="2" type="ORF">ERHA53_26180</name>
</gene>
<feature type="transmembrane region" description="Helical" evidence="1">
    <location>
        <begin position="107"/>
        <end position="124"/>
    </location>
</feature>
<evidence type="ECO:0000313" key="3">
    <source>
        <dbReference type="Proteomes" id="UP000677515"/>
    </source>
</evidence>
<evidence type="ECO:0000256" key="1">
    <source>
        <dbReference type="SAM" id="Phobius"/>
    </source>
</evidence>
<keyword evidence="3" id="KW-1185">Reference proteome</keyword>
<feature type="transmembrane region" description="Helical" evidence="1">
    <location>
        <begin position="265"/>
        <end position="283"/>
    </location>
</feature>